<dbReference type="EMBL" id="GBRH01241420">
    <property type="protein sequence ID" value="JAD56475.1"/>
    <property type="molecule type" value="Transcribed_RNA"/>
</dbReference>
<organism evidence="1">
    <name type="scientific">Arundo donax</name>
    <name type="common">Giant reed</name>
    <name type="synonym">Donax arundinaceus</name>
    <dbReference type="NCBI Taxonomy" id="35708"/>
    <lineage>
        <taxon>Eukaryota</taxon>
        <taxon>Viridiplantae</taxon>
        <taxon>Streptophyta</taxon>
        <taxon>Embryophyta</taxon>
        <taxon>Tracheophyta</taxon>
        <taxon>Spermatophyta</taxon>
        <taxon>Magnoliopsida</taxon>
        <taxon>Liliopsida</taxon>
        <taxon>Poales</taxon>
        <taxon>Poaceae</taxon>
        <taxon>PACMAD clade</taxon>
        <taxon>Arundinoideae</taxon>
        <taxon>Arundineae</taxon>
        <taxon>Arundo</taxon>
    </lineage>
</organism>
<sequence length="28" mass="3320">MDRKYALAVDIYGMLANEINLSYDERRV</sequence>
<proteinExistence type="predicted"/>
<protein>
    <submittedName>
        <fullName evidence="1">Uncharacterized protein</fullName>
    </submittedName>
</protein>
<name>A0A0A9B5L6_ARUDO</name>
<reference evidence="1" key="2">
    <citation type="journal article" date="2015" name="Data Brief">
        <title>Shoot transcriptome of the giant reed, Arundo donax.</title>
        <authorList>
            <person name="Barrero R.A."/>
            <person name="Guerrero F.D."/>
            <person name="Moolhuijzen P."/>
            <person name="Goolsby J.A."/>
            <person name="Tidwell J."/>
            <person name="Bellgard S.E."/>
            <person name="Bellgard M.I."/>
        </authorList>
    </citation>
    <scope>NUCLEOTIDE SEQUENCE</scope>
    <source>
        <tissue evidence="1">Shoot tissue taken approximately 20 cm above the soil surface</tissue>
    </source>
</reference>
<accession>A0A0A9B5L6</accession>
<evidence type="ECO:0000313" key="1">
    <source>
        <dbReference type="EMBL" id="JAD56475.1"/>
    </source>
</evidence>
<reference evidence="1" key="1">
    <citation type="submission" date="2014-09" db="EMBL/GenBank/DDBJ databases">
        <authorList>
            <person name="Magalhaes I.L.F."/>
            <person name="Oliveira U."/>
            <person name="Santos F.R."/>
            <person name="Vidigal T.H.D.A."/>
            <person name="Brescovit A.D."/>
            <person name="Santos A.J."/>
        </authorList>
    </citation>
    <scope>NUCLEOTIDE SEQUENCE</scope>
    <source>
        <tissue evidence="1">Shoot tissue taken approximately 20 cm above the soil surface</tissue>
    </source>
</reference>
<dbReference type="AlphaFoldDB" id="A0A0A9B5L6"/>